<organism evidence="3 4">
    <name type="scientific">Coemansia reversa (strain ATCC 12441 / NRRL 1564)</name>
    <dbReference type="NCBI Taxonomy" id="763665"/>
    <lineage>
        <taxon>Eukaryota</taxon>
        <taxon>Fungi</taxon>
        <taxon>Fungi incertae sedis</taxon>
        <taxon>Zoopagomycota</taxon>
        <taxon>Kickxellomycotina</taxon>
        <taxon>Kickxellomycetes</taxon>
        <taxon>Kickxellales</taxon>
        <taxon>Kickxellaceae</taxon>
        <taxon>Coemansia</taxon>
    </lineage>
</organism>
<dbReference type="EMBL" id="KZ303489">
    <property type="protein sequence ID" value="PIA18640.1"/>
    <property type="molecule type" value="Genomic_DNA"/>
</dbReference>
<keyword evidence="4" id="KW-1185">Reference proteome</keyword>
<feature type="signal peptide" evidence="2">
    <location>
        <begin position="1"/>
        <end position="16"/>
    </location>
</feature>
<dbReference type="AlphaFoldDB" id="A0A2G5BHZ2"/>
<protein>
    <submittedName>
        <fullName evidence="3">Uncharacterized protein</fullName>
    </submittedName>
</protein>
<feature type="compositionally biased region" description="Basic and acidic residues" evidence="1">
    <location>
        <begin position="86"/>
        <end position="96"/>
    </location>
</feature>
<reference evidence="3 4" key="1">
    <citation type="journal article" date="2015" name="Genome Biol. Evol.">
        <title>Phylogenomic analyses indicate that early fungi evolved digesting cell walls of algal ancestors of land plants.</title>
        <authorList>
            <person name="Chang Y."/>
            <person name="Wang S."/>
            <person name="Sekimoto S."/>
            <person name="Aerts A.L."/>
            <person name="Choi C."/>
            <person name="Clum A."/>
            <person name="LaButti K.M."/>
            <person name="Lindquist E.A."/>
            <person name="Yee Ngan C."/>
            <person name="Ohm R.A."/>
            <person name="Salamov A.A."/>
            <person name="Grigoriev I.V."/>
            <person name="Spatafora J.W."/>
            <person name="Berbee M.L."/>
        </authorList>
    </citation>
    <scope>NUCLEOTIDE SEQUENCE [LARGE SCALE GENOMIC DNA]</scope>
    <source>
        <strain evidence="3 4">NRRL 1564</strain>
    </source>
</reference>
<accession>A0A2G5BHZ2</accession>
<proteinExistence type="predicted"/>
<feature type="compositionally biased region" description="Basic and acidic residues" evidence="1">
    <location>
        <begin position="103"/>
        <end position="125"/>
    </location>
</feature>
<evidence type="ECO:0000313" key="4">
    <source>
        <dbReference type="Proteomes" id="UP000242474"/>
    </source>
</evidence>
<feature type="compositionally biased region" description="Polar residues" evidence="1">
    <location>
        <begin position="129"/>
        <end position="141"/>
    </location>
</feature>
<evidence type="ECO:0000256" key="1">
    <source>
        <dbReference type="SAM" id="MobiDB-lite"/>
    </source>
</evidence>
<feature type="region of interest" description="Disordered" evidence="1">
    <location>
        <begin position="43"/>
        <end position="180"/>
    </location>
</feature>
<dbReference type="Proteomes" id="UP000242474">
    <property type="component" value="Unassembled WGS sequence"/>
</dbReference>
<name>A0A2G5BHZ2_COERN</name>
<keyword evidence="2" id="KW-0732">Signal</keyword>
<gene>
    <name evidence="3" type="ORF">COEREDRAFT_13706</name>
</gene>
<feature type="compositionally biased region" description="Polar residues" evidence="1">
    <location>
        <begin position="43"/>
        <end position="71"/>
    </location>
</feature>
<sequence>MKVAVSLFTLFVVTLADLNGGYITANYPAPAPSMSVPVYTAPQAPSNTGMPSENPSNGYKTSVTNGSNYKSNVDYDNGHKHKHKHKNDDYDNDYKAGHGAHGHKNDDYGAKDRDYDKDDKDKVEDGNYNIKNNDYKTNSGKYKNKGGQESRHKHRPEAHTSSITAPSYSAASATGYQTYN</sequence>
<evidence type="ECO:0000256" key="2">
    <source>
        <dbReference type="SAM" id="SignalP"/>
    </source>
</evidence>
<feature type="chain" id="PRO_5013848449" evidence="2">
    <location>
        <begin position="17"/>
        <end position="180"/>
    </location>
</feature>
<evidence type="ECO:0000313" key="3">
    <source>
        <dbReference type="EMBL" id="PIA18640.1"/>
    </source>
</evidence>
<feature type="compositionally biased region" description="Polar residues" evidence="1">
    <location>
        <begin position="159"/>
        <end position="180"/>
    </location>
</feature>
<dbReference type="OrthoDB" id="10426198at2759"/>